<gene>
    <name evidence="2" type="ORF">UPYG_G00214360</name>
</gene>
<feature type="compositionally biased region" description="Polar residues" evidence="1">
    <location>
        <begin position="138"/>
        <end position="148"/>
    </location>
</feature>
<dbReference type="PANTHER" id="PTHR23187:SF3">
    <property type="entry name" value="SUMO-INTERACTING MOTIF-CONTAINING PROTEIN 1"/>
    <property type="match status" value="1"/>
</dbReference>
<reference evidence="2 3" key="1">
    <citation type="submission" date="2024-06" db="EMBL/GenBank/DDBJ databases">
        <authorList>
            <person name="Pan Q."/>
            <person name="Wen M."/>
            <person name="Jouanno E."/>
            <person name="Zahm M."/>
            <person name="Klopp C."/>
            <person name="Cabau C."/>
            <person name="Louis A."/>
            <person name="Berthelot C."/>
            <person name="Parey E."/>
            <person name="Roest Crollius H."/>
            <person name="Montfort J."/>
            <person name="Robinson-Rechavi M."/>
            <person name="Bouchez O."/>
            <person name="Lampietro C."/>
            <person name="Lopez Roques C."/>
            <person name="Donnadieu C."/>
            <person name="Postlethwait J."/>
            <person name="Bobe J."/>
            <person name="Verreycken H."/>
            <person name="Guiguen Y."/>
        </authorList>
    </citation>
    <scope>NUCLEOTIDE SEQUENCE [LARGE SCALE GENOMIC DNA]</scope>
    <source>
        <strain evidence="2">Up_M1</strain>
        <tissue evidence="2">Testis</tissue>
    </source>
</reference>
<evidence type="ECO:0000256" key="1">
    <source>
        <dbReference type="SAM" id="MobiDB-lite"/>
    </source>
</evidence>
<keyword evidence="3" id="KW-1185">Reference proteome</keyword>
<name>A0ABD0WM24_UMBPY</name>
<organism evidence="2 3">
    <name type="scientific">Umbra pygmaea</name>
    <name type="common">Eastern mudminnow</name>
    <dbReference type="NCBI Taxonomy" id="75934"/>
    <lineage>
        <taxon>Eukaryota</taxon>
        <taxon>Metazoa</taxon>
        <taxon>Chordata</taxon>
        <taxon>Craniata</taxon>
        <taxon>Vertebrata</taxon>
        <taxon>Euteleostomi</taxon>
        <taxon>Actinopterygii</taxon>
        <taxon>Neopterygii</taxon>
        <taxon>Teleostei</taxon>
        <taxon>Protacanthopterygii</taxon>
        <taxon>Esociformes</taxon>
        <taxon>Umbridae</taxon>
        <taxon>Umbra</taxon>
    </lineage>
</organism>
<proteinExistence type="predicted"/>
<feature type="region of interest" description="Disordered" evidence="1">
    <location>
        <begin position="116"/>
        <end position="195"/>
    </location>
</feature>
<dbReference type="Proteomes" id="UP001557470">
    <property type="component" value="Unassembled WGS sequence"/>
</dbReference>
<dbReference type="AlphaFoldDB" id="A0ABD0WM24"/>
<feature type="compositionally biased region" description="Polar residues" evidence="1">
    <location>
        <begin position="163"/>
        <end position="173"/>
    </location>
</feature>
<feature type="compositionally biased region" description="Low complexity" evidence="1">
    <location>
        <begin position="1"/>
        <end position="30"/>
    </location>
</feature>
<evidence type="ECO:0000313" key="2">
    <source>
        <dbReference type="EMBL" id="KAL0974021.1"/>
    </source>
</evidence>
<evidence type="ECO:0000313" key="3">
    <source>
        <dbReference type="Proteomes" id="UP001557470"/>
    </source>
</evidence>
<dbReference type="InterPro" id="IPR052119">
    <property type="entry name" value="ElonginBC-PRC2_ViralRestrict"/>
</dbReference>
<dbReference type="EMBL" id="JAGEUA010000006">
    <property type="protein sequence ID" value="KAL0974021.1"/>
    <property type="molecule type" value="Genomic_DNA"/>
</dbReference>
<comment type="caution">
    <text evidence="2">The sequence shown here is derived from an EMBL/GenBank/DDBJ whole genome shotgun (WGS) entry which is preliminary data.</text>
</comment>
<sequence>PHLPTRRPTSPTSCPTSLTRSSTSPTRCPTFLTRHPTSPTRCPTSPADCPTSPTRCPTFPADSPTSPTRCPTSPADCPTSLTRCPTFPTRCPTSAANCPTSPPDCPTSPANCPTSPADCPSSPTSTRFKQKRVYADISSPSFTKSRPASPSMELDQPVKKSLQDSSCTASTSLGPVIGRTPGKNWSQPNRNTLSPTSTVILAGESPDWQMDEFEADLATFSPPTPYMFSLPSDPPLSLRSDEMDVDAWPRTTGASQADLEADSLTATEWDGRDGVEMDAEEHNVISREDKRCVCPIQLRKLRPLMSGPVPELEAKKEHDGGLGDLEPLSQHSLSLVNSTKEESYTEGTLQLLSDLLQPRFYPPVDITKHLLRDILLDPLCSDVLCLQAYSLLMRTQRHKHTDINTVPWDWELLTSVMAKELSNSKRLSWEVVRMLLHYVVQTMEDDFRVKLSIRNLHNSITKATVSCSLRFNQVRDVIIWLFAAIVRSTGDNGNVSPDLKMKTHKELRKIVILLQKMISLALEVDLSPALNSSKLSGELFHMVTSTLPLREHRLLLLQTLESQLLRCKLTEHLLHDASPKKTPLPMSLSLLLHFLQNATLTPDPTEGAQSWKKWEELVQLLWMLLLSYEEVTNGHLRFSVSERMANSRIPIPNTNDIVSPLAVQEAVESFLSRAQDDIRQDLPQHIHESLTYLQDHLLASAQ</sequence>
<feature type="non-terminal residue" evidence="2">
    <location>
        <position position="1"/>
    </location>
</feature>
<evidence type="ECO:0008006" key="4">
    <source>
        <dbReference type="Google" id="ProtNLM"/>
    </source>
</evidence>
<feature type="compositionally biased region" description="Polar residues" evidence="1">
    <location>
        <begin position="183"/>
        <end position="195"/>
    </location>
</feature>
<protein>
    <recommendedName>
        <fullName evidence="4">SUMO interacting motifs containing 1</fullName>
    </recommendedName>
</protein>
<feature type="region of interest" description="Disordered" evidence="1">
    <location>
        <begin position="1"/>
        <end position="51"/>
    </location>
</feature>
<accession>A0ABD0WM24</accession>
<dbReference type="PANTHER" id="PTHR23187">
    <property type="entry name" value="FLJ44216 PROTEIN-RELATED"/>
    <property type="match status" value="1"/>
</dbReference>